<evidence type="ECO:0000259" key="2">
    <source>
        <dbReference type="SMART" id="SM00909"/>
    </source>
</evidence>
<keyword evidence="4" id="KW-1185">Reference proteome</keyword>
<gene>
    <name evidence="3" type="ORF">VF724_01930</name>
</gene>
<protein>
    <submittedName>
        <fullName evidence="3">GerMN domain-containing protein</fullName>
    </submittedName>
</protein>
<dbReference type="Pfam" id="PF10646">
    <property type="entry name" value="Germane"/>
    <property type="match status" value="2"/>
</dbReference>
<dbReference type="InterPro" id="IPR019606">
    <property type="entry name" value="GerMN"/>
</dbReference>
<dbReference type="PROSITE" id="PS51257">
    <property type="entry name" value="PROKAR_LIPOPROTEIN"/>
    <property type="match status" value="1"/>
</dbReference>
<evidence type="ECO:0000256" key="1">
    <source>
        <dbReference type="SAM" id="SignalP"/>
    </source>
</evidence>
<reference evidence="3" key="1">
    <citation type="submission" date="2023-12" db="EMBL/GenBank/DDBJ databases">
        <title>Fervidustalea candida gen. nov., sp. nov., a novel member of the family Paenibacillaceae isolated from a geothermal area.</title>
        <authorList>
            <person name="Li W.-J."/>
            <person name="Jiao J.-Y."/>
            <person name="Chen Y."/>
        </authorList>
    </citation>
    <scope>NUCLEOTIDE SEQUENCE</scope>
    <source>
        <strain evidence="3">SYSU GA230002</strain>
    </source>
</reference>
<sequence>MNRNRWIRGIASACLLALPVLMTGCSLFQGNDSAKQIDPPPAGVENQYMNNEAAMASVTNADQTKQMQATLYFKDPKGFVAPITMDLPQTAQIAKEALEYMVDGGPGQSLLPEGFTALLPKGTKVRGINVDQKLATVDLSGEFAHYDAKDERKIVEAVTWTMTGFNSIDKVRLRVNGKDLKEMPVNGFPLDEPLSRSMGINIEGSASVNLGQSTPVTLYFLNRNDKQFQYFVPVTRLISYSDDIAKATLQELIKGPEQRSNLTQVMPSSVKILSVNNSDGLVTVNFSGEILGQNQTVPAEALQSVVLSLTENTGDPKVQIMVDNSVKVNSSDNGNYSLPVTRPAHLNPYMM</sequence>
<dbReference type="EMBL" id="JAYJLD010000002">
    <property type="protein sequence ID" value="MEB3100416.1"/>
    <property type="molecule type" value="Genomic_DNA"/>
</dbReference>
<accession>A0ABU5ZGI5</accession>
<dbReference type="RefSeq" id="WP_371752528.1">
    <property type="nucleotide sequence ID" value="NZ_JAYJLD010000002.1"/>
</dbReference>
<proteinExistence type="predicted"/>
<keyword evidence="1" id="KW-0732">Signal</keyword>
<dbReference type="SMART" id="SM00909">
    <property type="entry name" value="Germane"/>
    <property type="match status" value="2"/>
</dbReference>
<feature type="signal peptide" evidence="1">
    <location>
        <begin position="1"/>
        <end position="28"/>
    </location>
</feature>
<feature type="domain" description="GerMN" evidence="2">
    <location>
        <begin position="245"/>
        <end position="331"/>
    </location>
</feature>
<name>A0ABU5ZGI5_9BACL</name>
<evidence type="ECO:0000313" key="4">
    <source>
        <dbReference type="Proteomes" id="UP001310386"/>
    </source>
</evidence>
<organism evidence="3 4">
    <name type="scientific">Ferviditalea candida</name>
    <dbReference type="NCBI Taxonomy" id="3108399"/>
    <lineage>
        <taxon>Bacteria</taxon>
        <taxon>Bacillati</taxon>
        <taxon>Bacillota</taxon>
        <taxon>Bacilli</taxon>
        <taxon>Bacillales</taxon>
        <taxon>Paenibacillaceae</taxon>
        <taxon>Ferviditalea</taxon>
    </lineage>
</organism>
<evidence type="ECO:0000313" key="3">
    <source>
        <dbReference type="EMBL" id="MEB3100416.1"/>
    </source>
</evidence>
<comment type="caution">
    <text evidence="3">The sequence shown here is derived from an EMBL/GenBank/DDBJ whole genome shotgun (WGS) entry which is preliminary data.</text>
</comment>
<feature type="chain" id="PRO_5045254387" evidence="1">
    <location>
        <begin position="29"/>
        <end position="351"/>
    </location>
</feature>
<dbReference type="Proteomes" id="UP001310386">
    <property type="component" value="Unassembled WGS sequence"/>
</dbReference>
<feature type="domain" description="GerMN" evidence="2">
    <location>
        <begin position="94"/>
        <end position="184"/>
    </location>
</feature>